<keyword evidence="11" id="KW-1185">Reference proteome</keyword>
<protein>
    <recommendedName>
        <fullName evidence="3">peptidylprolyl isomerase</fullName>
        <ecNumber evidence="3">5.2.1.8</ecNumber>
    </recommendedName>
</protein>
<evidence type="ECO:0000256" key="5">
    <source>
        <dbReference type="ARBA" id="ARBA00023186"/>
    </source>
</evidence>
<name>A0AA35WB63_GEOBA</name>
<dbReference type="SUPFAM" id="SSF102735">
    <property type="entry name" value="Trigger factor ribosome-binding domain"/>
    <property type="match status" value="1"/>
</dbReference>
<dbReference type="InterPro" id="IPR046357">
    <property type="entry name" value="PPIase_dom_sf"/>
</dbReference>
<dbReference type="InterPro" id="IPR037041">
    <property type="entry name" value="Trigger_fac_C_sf"/>
</dbReference>
<evidence type="ECO:0000256" key="6">
    <source>
        <dbReference type="ARBA" id="ARBA00023235"/>
    </source>
</evidence>
<dbReference type="EMBL" id="CASHTH010000832">
    <property type="protein sequence ID" value="CAI8008305.1"/>
    <property type="molecule type" value="Genomic_DNA"/>
</dbReference>
<dbReference type="InterPro" id="IPR027304">
    <property type="entry name" value="Trigger_fact/SurA_dom_sf"/>
</dbReference>
<dbReference type="GO" id="GO:0044183">
    <property type="term" value="F:protein folding chaperone"/>
    <property type="evidence" value="ECO:0007669"/>
    <property type="project" value="TreeGrafter"/>
</dbReference>
<accession>A0AA35WB63</accession>
<dbReference type="GO" id="GO:0051083">
    <property type="term" value="P:'de novo' cotranslational protein folding"/>
    <property type="evidence" value="ECO:0007669"/>
    <property type="project" value="TreeGrafter"/>
</dbReference>
<dbReference type="NCBIfam" id="TIGR00115">
    <property type="entry name" value="tig"/>
    <property type="match status" value="1"/>
</dbReference>
<evidence type="ECO:0000313" key="11">
    <source>
        <dbReference type="Proteomes" id="UP001174909"/>
    </source>
</evidence>
<organism evidence="10 11">
    <name type="scientific">Geodia barretti</name>
    <name type="common">Barrett's horny sponge</name>
    <dbReference type="NCBI Taxonomy" id="519541"/>
    <lineage>
        <taxon>Eukaryota</taxon>
        <taxon>Metazoa</taxon>
        <taxon>Porifera</taxon>
        <taxon>Demospongiae</taxon>
        <taxon>Heteroscleromorpha</taxon>
        <taxon>Tetractinellida</taxon>
        <taxon>Astrophorina</taxon>
        <taxon>Geodiidae</taxon>
        <taxon>Geodia</taxon>
    </lineage>
</organism>
<sequence length="450" mass="50712">MEDEDIRPYLDFGYQKVRPHITYPGFRRGRVPRHIVMQFVGREALLNEVLDTMLPEVTGRAMDEQNLEPGGMPNMEVLDLDPVTFKATVPLKPEVEIGDYKSIRVEVEKSEVGEEDVQERLERLRNSMASWEPVERPVAMDDMVTMTATGTVDGENILDETDTVYLLVEDADRPFPGFPEALVGAELDTLKEFELTVADDFPVDEVAGKSVQVSVTVSDVKERVLPELDEEFAQGIGEGYDSLEALREQVEEELKTEFENTAEQGLRQNAIDSLLEGATAVIAPVIIDNEVNYMLNEQAQTLARINIRFDDYLRSVGSSEDELREQLREEAITRIKRAVALEKLGEAEGIEVTDDDVDERIQSMIEQNKEQMGDEFQTPEITEDMQTSIRRMMHSEKVMERLVAIASSEAPEQAEAEAVDEPEPESEPEPEAESDSDSDETDESEDTQTN</sequence>
<dbReference type="PANTHER" id="PTHR30560">
    <property type="entry name" value="TRIGGER FACTOR CHAPERONE AND PEPTIDYL-PROLYL CIS/TRANS ISOMERASE"/>
    <property type="match status" value="1"/>
</dbReference>
<dbReference type="GO" id="GO:0003755">
    <property type="term" value="F:peptidyl-prolyl cis-trans isomerase activity"/>
    <property type="evidence" value="ECO:0007669"/>
    <property type="project" value="UniProtKB-KW"/>
</dbReference>
<gene>
    <name evidence="10" type="ORF">GBAR_LOCUS5699</name>
</gene>
<keyword evidence="4" id="KW-0697">Rotamase</keyword>
<proteinExistence type="inferred from homology"/>
<comment type="caution">
    <text evidence="10">The sequence shown here is derived from an EMBL/GenBank/DDBJ whole genome shotgun (WGS) entry which is preliminary data.</text>
</comment>
<dbReference type="AlphaFoldDB" id="A0AA35WB63"/>
<dbReference type="GO" id="GO:0043335">
    <property type="term" value="P:protein unfolding"/>
    <property type="evidence" value="ECO:0007669"/>
    <property type="project" value="TreeGrafter"/>
</dbReference>
<dbReference type="PANTHER" id="PTHR30560:SF3">
    <property type="entry name" value="TRIGGER FACTOR-LIKE PROTEIN TIG, CHLOROPLASTIC"/>
    <property type="match status" value="1"/>
</dbReference>
<dbReference type="SUPFAM" id="SSF54534">
    <property type="entry name" value="FKBP-like"/>
    <property type="match status" value="1"/>
</dbReference>
<comment type="catalytic activity">
    <reaction evidence="1">
        <text>[protein]-peptidylproline (omega=180) = [protein]-peptidylproline (omega=0)</text>
        <dbReference type="Rhea" id="RHEA:16237"/>
        <dbReference type="Rhea" id="RHEA-COMP:10747"/>
        <dbReference type="Rhea" id="RHEA-COMP:10748"/>
        <dbReference type="ChEBI" id="CHEBI:83833"/>
        <dbReference type="ChEBI" id="CHEBI:83834"/>
        <dbReference type="EC" id="5.2.1.8"/>
    </reaction>
</comment>
<dbReference type="Gene3D" id="3.10.50.40">
    <property type="match status" value="1"/>
</dbReference>
<reference evidence="10" key="1">
    <citation type="submission" date="2023-03" db="EMBL/GenBank/DDBJ databases">
        <authorList>
            <person name="Steffen K."/>
            <person name="Cardenas P."/>
        </authorList>
    </citation>
    <scope>NUCLEOTIDE SEQUENCE</scope>
</reference>
<dbReference type="Gene3D" id="1.10.3120.10">
    <property type="entry name" value="Trigger factor, C-terminal domain"/>
    <property type="match status" value="1"/>
</dbReference>
<feature type="compositionally biased region" description="Acidic residues" evidence="7">
    <location>
        <begin position="412"/>
        <end position="450"/>
    </location>
</feature>
<dbReference type="PIRSF" id="PIRSF003095">
    <property type="entry name" value="Trigger_factor"/>
    <property type="match status" value="1"/>
</dbReference>
<dbReference type="HAMAP" id="MF_00303">
    <property type="entry name" value="Trigger_factor_Tig"/>
    <property type="match status" value="1"/>
</dbReference>
<evidence type="ECO:0000259" key="9">
    <source>
        <dbReference type="Pfam" id="PF05698"/>
    </source>
</evidence>
<dbReference type="InterPro" id="IPR008880">
    <property type="entry name" value="Trigger_fac_C"/>
</dbReference>
<evidence type="ECO:0000256" key="3">
    <source>
        <dbReference type="ARBA" id="ARBA00013194"/>
    </source>
</evidence>
<comment type="similarity">
    <text evidence="2">Belongs to the FKBP-type PPIase family. Tig subfamily.</text>
</comment>
<evidence type="ECO:0000256" key="4">
    <source>
        <dbReference type="ARBA" id="ARBA00023110"/>
    </source>
</evidence>
<evidence type="ECO:0000256" key="7">
    <source>
        <dbReference type="SAM" id="MobiDB-lite"/>
    </source>
</evidence>
<feature type="domain" description="Trigger factor C-terminal" evidence="9">
    <location>
        <begin position="242"/>
        <end position="403"/>
    </location>
</feature>
<dbReference type="SUPFAM" id="SSF109998">
    <property type="entry name" value="Triger factor/SurA peptide-binding domain-like"/>
    <property type="match status" value="1"/>
</dbReference>
<dbReference type="EC" id="5.2.1.8" evidence="3"/>
<dbReference type="Pfam" id="PF05697">
    <property type="entry name" value="Trigger_N"/>
    <property type="match status" value="1"/>
</dbReference>
<dbReference type="Gene3D" id="3.30.70.1050">
    <property type="entry name" value="Trigger factor ribosome-binding domain"/>
    <property type="match status" value="1"/>
</dbReference>
<dbReference type="Proteomes" id="UP001174909">
    <property type="component" value="Unassembled WGS sequence"/>
</dbReference>
<keyword evidence="6" id="KW-0413">Isomerase</keyword>
<feature type="region of interest" description="Disordered" evidence="7">
    <location>
        <begin position="403"/>
        <end position="450"/>
    </location>
</feature>
<dbReference type="InterPro" id="IPR005215">
    <property type="entry name" value="Trig_fac"/>
</dbReference>
<keyword evidence="5" id="KW-0143">Chaperone</keyword>
<evidence type="ECO:0000256" key="1">
    <source>
        <dbReference type="ARBA" id="ARBA00000971"/>
    </source>
</evidence>
<dbReference type="InterPro" id="IPR036611">
    <property type="entry name" value="Trigger_fac_ribosome-bd_sf"/>
</dbReference>
<feature type="domain" description="Trigger factor ribosome-binding bacterial" evidence="8">
    <location>
        <begin position="2"/>
        <end position="124"/>
    </location>
</feature>
<dbReference type="GO" id="GO:0043022">
    <property type="term" value="F:ribosome binding"/>
    <property type="evidence" value="ECO:0007669"/>
    <property type="project" value="TreeGrafter"/>
</dbReference>
<evidence type="ECO:0000259" key="8">
    <source>
        <dbReference type="Pfam" id="PF05697"/>
    </source>
</evidence>
<dbReference type="InterPro" id="IPR008881">
    <property type="entry name" value="Trigger_fac_ribosome-bd_bac"/>
</dbReference>
<evidence type="ECO:0000313" key="10">
    <source>
        <dbReference type="EMBL" id="CAI8008305.1"/>
    </source>
</evidence>
<evidence type="ECO:0000256" key="2">
    <source>
        <dbReference type="ARBA" id="ARBA00005464"/>
    </source>
</evidence>
<dbReference type="Pfam" id="PF05698">
    <property type="entry name" value="Trigger_C"/>
    <property type="match status" value="1"/>
</dbReference>
<dbReference type="GO" id="GO:0015031">
    <property type="term" value="P:protein transport"/>
    <property type="evidence" value="ECO:0007669"/>
    <property type="project" value="InterPro"/>
</dbReference>